<evidence type="ECO:0000313" key="3">
    <source>
        <dbReference type="Proteomes" id="UP001190700"/>
    </source>
</evidence>
<keyword evidence="3" id="KW-1185">Reference proteome</keyword>
<dbReference type="PROSITE" id="PS51352">
    <property type="entry name" value="THIOREDOXIN_2"/>
    <property type="match status" value="2"/>
</dbReference>
<dbReference type="InterPro" id="IPR013766">
    <property type="entry name" value="Thioredoxin_domain"/>
</dbReference>
<reference evidence="2 3" key="1">
    <citation type="journal article" date="2015" name="Genome Biol. Evol.">
        <title>Comparative Genomics of a Bacterivorous Green Alga Reveals Evolutionary Causalities and Consequences of Phago-Mixotrophic Mode of Nutrition.</title>
        <authorList>
            <person name="Burns J.A."/>
            <person name="Paasch A."/>
            <person name="Narechania A."/>
            <person name="Kim E."/>
        </authorList>
    </citation>
    <scope>NUCLEOTIDE SEQUENCE [LARGE SCALE GENOMIC DNA]</scope>
    <source>
        <strain evidence="2 3">PLY_AMNH</strain>
    </source>
</reference>
<feature type="domain" description="Thioredoxin" evidence="1">
    <location>
        <begin position="1"/>
        <end position="134"/>
    </location>
</feature>
<dbReference type="PANTHER" id="PTHR46472">
    <property type="entry name" value="NUCLEOREDOXIN"/>
    <property type="match status" value="1"/>
</dbReference>
<dbReference type="InterPro" id="IPR045870">
    <property type="entry name" value="TryX_NRX_thioredoxin_dom"/>
</dbReference>
<dbReference type="InterPro" id="IPR036249">
    <property type="entry name" value="Thioredoxin-like_sf"/>
</dbReference>
<proteinExistence type="predicted"/>
<evidence type="ECO:0000259" key="1">
    <source>
        <dbReference type="PROSITE" id="PS51352"/>
    </source>
</evidence>
<dbReference type="AlphaFoldDB" id="A0AAE0C6X5"/>
<dbReference type="InterPro" id="IPR012336">
    <property type="entry name" value="Thioredoxin-like_fold"/>
</dbReference>
<dbReference type="GO" id="GO:0030178">
    <property type="term" value="P:negative regulation of Wnt signaling pathway"/>
    <property type="evidence" value="ECO:0007669"/>
    <property type="project" value="TreeGrafter"/>
</dbReference>
<dbReference type="Proteomes" id="UP001190700">
    <property type="component" value="Unassembled WGS sequence"/>
</dbReference>
<organism evidence="2 3">
    <name type="scientific">Cymbomonas tetramitiformis</name>
    <dbReference type="NCBI Taxonomy" id="36881"/>
    <lineage>
        <taxon>Eukaryota</taxon>
        <taxon>Viridiplantae</taxon>
        <taxon>Chlorophyta</taxon>
        <taxon>Pyramimonadophyceae</taxon>
        <taxon>Pyramimonadales</taxon>
        <taxon>Pyramimonadaceae</taxon>
        <taxon>Cymbomonas</taxon>
    </lineage>
</organism>
<evidence type="ECO:0000313" key="2">
    <source>
        <dbReference type="EMBL" id="KAK3248794.1"/>
    </source>
</evidence>
<name>A0AAE0C6X5_9CHLO</name>
<dbReference type="GO" id="GO:0004791">
    <property type="term" value="F:thioredoxin-disulfide reductase (NADPH) activity"/>
    <property type="evidence" value="ECO:0007669"/>
    <property type="project" value="InterPro"/>
</dbReference>
<dbReference type="CDD" id="cd03009">
    <property type="entry name" value="TryX_like_TryX_NRX"/>
    <property type="match status" value="2"/>
</dbReference>
<dbReference type="SUPFAM" id="SSF52833">
    <property type="entry name" value="Thioredoxin-like"/>
    <property type="match status" value="2"/>
</dbReference>
<protein>
    <recommendedName>
        <fullName evidence="1">Thioredoxin domain-containing protein</fullName>
    </recommendedName>
</protein>
<sequence length="410" mass="45527">MGLADIIGSQLLQKDSKVEVESLKGKVVGLYFSAHWCPPCRGFTPKLAEQYKALQAAGKPFEIVFISSDKSQDQFNEYYAEMPWLALPYEDRDRKAKLSKKFKVSGIPSLVILDDEGKVITTDGRGAVTDSEFIANFPWSPPTLEDVLGDRFVDQDGKDVTLSSLTSAGKNIGLYFSAHWCPPCKGFTPKLAETYKKLQADGKPFEVIFVSSDRDEEGFKEYFGEMPWLALPFSERKQKERLSQYFDVSGIPSFVMLSPELKVIDKNARGAVAADPEGKDFPWYPKPVTEIDACESINDTPTVCLMLEGCDESTQTSMEDLLLKVSKEVRASLKEDEEMNFCLATKADGLGGRVRQLTKMEAPGGKAELIVLDVGNEGSYYVHKGAVDESTLKIVIEDFRAENLDMAHLG</sequence>
<dbReference type="Pfam" id="PF13905">
    <property type="entry name" value="Thioredoxin_8"/>
    <property type="match status" value="2"/>
</dbReference>
<dbReference type="EMBL" id="LGRX02027789">
    <property type="protein sequence ID" value="KAK3248794.1"/>
    <property type="molecule type" value="Genomic_DNA"/>
</dbReference>
<dbReference type="GO" id="GO:0005634">
    <property type="term" value="C:nucleus"/>
    <property type="evidence" value="ECO:0007669"/>
    <property type="project" value="TreeGrafter"/>
</dbReference>
<feature type="domain" description="Thioredoxin" evidence="1">
    <location>
        <begin position="141"/>
        <end position="269"/>
    </location>
</feature>
<accession>A0AAE0C6X5</accession>
<gene>
    <name evidence="2" type="ORF">CYMTET_41752</name>
</gene>
<comment type="caution">
    <text evidence="2">The sequence shown here is derived from an EMBL/GenBank/DDBJ whole genome shotgun (WGS) entry which is preliminary data.</text>
</comment>
<dbReference type="PANTHER" id="PTHR46472:SF1">
    <property type="entry name" value="NUCLEOREDOXIN"/>
    <property type="match status" value="1"/>
</dbReference>
<dbReference type="GO" id="GO:0031397">
    <property type="term" value="P:negative regulation of protein ubiquitination"/>
    <property type="evidence" value="ECO:0007669"/>
    <property type="project" value="TreeGrafter"/>
</dbReference>
<dbReference type="Gene3D" id="3.40.30.10">
    <property type="entry name" value="Glutaredoxin"/>
    <property type="match status" value="2"/>
</dbReference>